<dbReference type="PROSITE" id="PS50125">
    <property type="entry name" value="GUANYLATE_CYCLASE_2"/>
    <property type="match status" value="1"/>
</dbReference>
<evidence type="ECO:0000313" key="3">
    <source>
        <dbReference type="Proteomes" id="UP000528824"/>
    </source>
</evidence>
<accession>A0A7W9CYF9</accession>
<proteinExistence type="predicted"/>
<dbReference type="AlphaFoldDB" id="A0A7W9CYF9"/>
<dbReference type="InterPro" id="IPR029787">
    <property type="entry name" value="Nucleotide_cyclase"/>
</dbReference>
<evidence type="ECO:0000259" key="1">
    <source>
        <dbReference type="PROSITE" id="PS50125"/>
    </source>
</evidence>
<protein>
    <submittedName>
        <fullName evidence="2">Class 3 adenylate cyclase</fullName>
    </submittedName>
</protein>
<dbReference type="InterPro" id="IPR050697">
    <property type="entry name" value="Adenylyl/Guanylyl_Cyclase_3/4"/>
</dbReference>
<keyword evidence="3" id="KW-1185">Reference proteome</keyword>
<dbReference type="Gene3D" id="3.30.70.1230">
    <property type="entry name" value="Nucleotide cyclase"/>
    <property type="match status" value="1"/>
</dbReference>
<dbReference type="GO" id="GO:0035556">
    <property type="term" value="P:intracellular signal transduction"/>
    <property type="evidence" value="ECO:0007669"/>
    <property type="project" value="InterPro"/>
</dbReference>
<sequence length="156" mass="16573">MHNGRIVKPTGDRSLIEFRSAVDAVRCAIEVPTAMVERNIGVLPEHRIEFRVGIHLGDVVEENDGDLMGDGVNIAARLEGVAQPGAICLSEDVYRQVRARLECAVTDLGKVPLTLDTLCDVTGIAEPEVNLGLIGGTGTSKNRCSEKGAGGAALRR</sequence>
<reference evidence="2 3" key="1">
    <citation type="submission" date="2020-08" db="EMBL/GenBank/DDBJ databases">
        <title>Genomic Encyclopedia of Type Strains, Phase IV (KMG-V): Genome sequencing to study the core and pangenomes of soil and plant-associated prokaryotes.</title>
        <authorList>
            <person name="Whitman W."/>
        </authorList>
    </citation>
    <scope>NUCLEOTIDE SEQUENCE [LARGE SCALE GENOMIC DNA]</scope>
    <source>
        <strain evidence="2 3">SEMIA 4034</strain>
    </source>
</reference>
<dbReference type="PANTHER" id="PTHR43081">
    <property type="entry name" value="ADENYLATE CYCLASE, TERMINAL-DIFFERENTIATION SPECIFIC-RELATED"/>
    <property type="match status" value="1"/>
</dbReference>
<dbReference type="InterPro" id="IPR001054">
    <property type="entry name" value="A/G_cyclase"/>
</dbReference>
<name>A0A7W9CYF9_9HYPH</name>
<dbReference type="SUPFAM" id="SSF55073">
    <property type="entry name" value="Nucleotide cyclase"/>
    <property type="match status" value="1"/>
</dbReference>
<dbReference type="Proteomes" id="UP000528824">
    <property type="component" value="Unassembled WGS sequence"/>
</dbReference>
<gene>
    <name evidence="2" type="ORF">GGI59_006113</name>
</gene>
<dbReference type="GO" id="GO:0006171">
    <property type="term" value="P:cAMP biosynthetic process"/>
    <property type="evidence" value="ECO:0007669"/>
    <property type="project" value="TreeGrafter"/>
</dbReference>
<feature type="domain" description="Guanylate cyclase" evidence="1">
    <location>
        <begin position="1"/>
        <end position="79"/>
    </location>
</feature>
<dbReference type="PANTHER" id="PTHR43081:SF19">
    <property type="entry name" value="PH-SENSITIVE ADENYLATE CYCLASE RV1264"/>
    <property type="match status" value="1"/>
</dbReference>
<dbReference type="CDD" id="cd07302">
    <property type="entry name" value="CHD"/>
    <property type="match status" value="1"/>
</dbReference>
<dbReference type="GO" id="GO:0004016">
    <property type="term" value="F:adenylate cyclase activity"/>
    <property type="evidence" value="ECO:0007669"/>
    <property type="project" value="UniProtKB-ARBA"/>
</dbReference>
<dbReference type="EMBL" id="JACHBC010000021">
    <property type="protein sequence ID" value="MBB5564405.1"/>
    <property type="molecule type" value="Genomic_DNA"/>
</dbReference>
<comment type="caution">
    <text evidence="2">The sequence shown here is derived from an EMBL/GenBank/DDBJ whole genome shotgun (WGS) entry which is preliminary data.</text>
</comment>
<dbReference type="Pfam" id="PF00211">
    <property type="entry name" value="Guanylate_cyc"/>
    <property type="match status" value="1"/>
</dbReference>
<organism evidence="2 3">
    <name type="scientific">Rhizobium lentis</name>
    <dbReference type="NCBI Taxonomy" id="1138194"/>
    <lineage>
        <taxon>Bacteria</taxon>
        <taxon>Pseudomonadati</taxon>
        <taxon>Pseudomonadota</taxon>
        <taxon>Alphaproteobacteria</taxon>
        <taxon>Hyphomicrobiales</taxon>
        <taxon>Rhizobiaceae</taxon>
        <taxon>Rhizobium/Agrobacterium group</taxon>
        <taxon>Rhizobium</taxon>
    </lineage>
</organism>
<evidence type="ECO:0000313" key="2">
    <source>
        <dbReference type="EMBL" id="MBB5564405.1"/>
    </source>
</evidence>